<dbReference type="InterPro" id="IPR005045">
    <property type="entry name" value="CDC50/LEM3_fam"/>
</dbReference>
<evidence type="ECO:0000256" key="6">
    <source>
        <dbReference type="PIRNR" id="PIRNR015840"/>
    </source>
</evidence>
<name>B5VQ97_YEAS6</name>
<evidence type="ECO:0000313" key="9">
    <source>
        <dbReference type="EMBL" id="EDZ69899.1"/>
    </source>
</evidence>
<gene>
    <name evidence="9" type="ORF">AWRI1631_140120</name>
</gene>
<evidence type="ECO:0000313" key="10">
    <source>
        <dbReference type="Proteomes" id="UP000008988"/>
    </source>
</evidence>
<dbReference type="OrthoDB" id="340608at2759"/>
<evidence type="ECO:0000256" key="4">
    <source>
        <dbReference type="ARBA" id="ARBA00022989"/>
    </source>
</evidence>
<feature type="transmembrane region" description="Helical" evidence="8">
    <location>
        <begin position="76"/>
        <end position="95"/>
    </location>
</feature>
<comment type="caution">
    <text evidence="9">The sequence shown here is derived from an EMBL/GenBank/DDBJ whole genome shotgun (WGS) entry which is preliminary data.</text>
</comment>
<dbReference type="Proteomes" id="UP000008988">
    <property type="component" value="Unassembled WGS sequence"/>
</dbReference>
<reference evidence="9 10" key="1">
    <citation type="journal article" date="2008" name="FEMS Yeast Res.">
        <title>Comparative genome analysis of a Saccharomyces cerevisiae wine strain.</title>
        <authorList>
            <person name="Borneman A.R."/>
            <person name="Forgan A.H."/>
            <person name="Pretorius I.S."/>
            <person name="Chambers P.J."/>
        </authorList>
    </citation>
    <scope>NUCLEOTIDE SEQUENCE [LARGE SCALE GENOMIC DNA]</scope>
    <source>
        <strain evidence="9 10">AWRI1631</strain>
    </source>
</reference>
<dbReference type="PIRSF" id="PIRSF015840">
    <property type="entry name" value="DUF284_TM_euk"/>
    <property type="match status" value="1"/>
</dbReference>
<dbReference type="PANTHER" id="PTHR10926">
    <property type="entry name" value="CELL CYCLE CONTROL PROTEIN 50"/>
    <property type="match status" value="1"/>
</dbReference>
<keyword evidence="5 6" id="KW-0472">Membrane</keyword>
<evidence type="ECO:0000256" key="1">
    <source>
        <dbReference type="ARBA" id="ARBA00004370"/>
    </source>
</evidence>
<proteinExistence type="inferred from homology"/>
<comment type="similarity">
    <text evidence="2 6">Belongs to the CDC50/LEM3 family.</text>
</comment>
<keyword evidence="3 8" id="KW-0812">Transmembrane</keyword>
<dbReference type="GO" id="GO:0005783">
    <property type="term" value="C:endoplasmic reticulum"/>
    <property type="evidence" value="ECO:0007669"/>
    <property type="project" value="TreeGrafter"/>
</dbReference>
<dbReference type="Pfam" id="PF03381">
    <property type="entry name" value="CDC50"/>
    <property type="match status" value="1"/>
</dbReference>
<accession>B5VQ97</accession>
<dbReference type="GO" id="GO:0005886">
    <property type="term" value="C:plasma membrane"/>
    <property type="evidence" value="ECO:0007669"/>
    <property type="project" value="TreeGrafter"/>
</dbReference>
<dbReference type="GO" id="GO:0045332">
    <property type="term" value="P:phospholipid translocation"/>
    <property type="evidence" value="ECO:0007669"/>
    <property type="project" value="UniProtKB-UniRule"/>
</dbReference>
<feature type="region of interest" description="Disordered" evidence="7">
    <location>
        <begin position="20"/>
        <end position="54"/>
    </location>
</feature>
<comment type="subcellular location">
    <subcellularLocation>
        <location evidence="1">Membrane</location>
    </subcellularLocation>
</comment>
<evidence type="ECO:0000256" key="8">
    <source>
        <dbReference type="SAM" id="Phobius"/>
    </source>
</evidence>
<keyword evidence="4 8" id="KW-1133">Transmembrane helix</keyword>
<organism evidence="9 10">
    <name type="scientific">Saccharomyces cerevisiae (strain AWRI1631)</name>
    <name type="common">Baker's yeast</name>
    <dbReference type="NCBI Taxonomy" id="545124"/>
    <lineage>
        <taxon>Eukaryota</taxon>
        <taxon>Fungi</taxon>
        <taxon>Dikarya</taxon>
        <taxon>Ascomycota</taxon>
        <taxon>Saccharomycotina</taxon>
        <taxon>Saccharomycetes</taxon>
        <taxon>Saccharomycetales</taxon>
        <taxon>Saccharomycetaceae</taxon>
        <taxon>Saccharomyces</taxon>
    </lineage>
</organism>
<evidence type="ECO:0000256" key="2">
    <source>
        <dbReference type="ARBA" id="ARBA00009457"/>
    </source>
</evidence>
<feature type="compositionally biased region" description="Acidic residues" evidence="7">
    <location>
        <begin position="26"/>
        <end position="42"/>
    </location>
</feature>
<sequence length="282" mass="32402">MVNFDLGQVGEVFRRKDKGAIVSGDNPEEEEDVDASEFEEDEVKPVRTKNRRPKEDTFTQQRLAAINPVLTPRTVLPLYLLIAVVFVIVGGCILAQNSKVDEVTIYYQDCMTNATSSWSDIPSEHWQFVFHKYKTYNTAPQWRFVDDESDDFTKQRGTCQIRFTTPSDMKNNVYLNYVLEKFAANHRRYVLSFSEDQIRGEDASYETVHDATGINCKPLSKNADGKIYYPCGLIANSMFNDTFPLQLTNVGDTSNNYSLTNKGINWESDKKRYKKPNTIIHR</sequence>
<dbReference type="EMBL" id="ABSV01001931">
    <property type="protein sequence ID" value="EDZ69899.1"/>
    <property type="molecule type" value="Genomic_DNA"/>
</dbReference>
<dbReference type="AlphaFoldDB" id="B5VQ97"/>
<evidence type="ECO:0000256" key="3">
    <source>
        <dbReference type="ARBA" id="ARBA00022692"/>
    </source>
</evidence>
<dbReference type="GO" id="GO:0005794">
    <property type="term" value="C:Golgi apparatus"/>
    <property type="evidence" value="ECO:0007669"/>
    <property type="project" value="TreeGrafter"/>
</dbReference>
<dbReference type="PANTHER" id="PTHR10926:SF20">
    <property type="entry name" value="PHOSPHOLIPID-TRANSPORTING ATPASE ACCESSORY SUBUNIT LEM3"/>
    <property type="match status" value="1"/>
</dbReference>
<evidence type="ECO:0000256" key="7">
    <source>
        <dbReference type="SAM" id="MobiDB-lite"/>
    </source>
</evidence>
<protein>
    <submittedName>
        <fullName evidence="9">YNL323Wp-like protein</fullName>
    </submittedName>
</protein>
<evidence type="ECO:0000256" key="5">
    <source>
        <dbReference type="ARBA" id="ARBA00023136"/>
    </source>
</evidence>